<proteinExistence type="predicted"/>
<dbReference type="EMBL" id="JAPFFM010000014">
    <property type="protein sequence ID" value="KAJ6716465.1"/>
    <property type="molecule type" value="Genomic_DNA"/>
</dbReference>
<accession>A0A9Q0TRJ3</accession>
<organism evidence="1 2">
    <name type="scientific">Salix koriyanagi</name>
    <dbReference type="NCBI Taxonomy" id="2511006"/>
    <lineage>
        <taxon>Eukaryota</taxon>
        <taxon>Viridiplantae</taxon>
        <taxon>Streptophyta</taxon>
        <taxon>Embryophyta</taxon>
        <taxon>Tracheophyta</taxon>
        <taxon>Spermatophyta</taxon>
        <taxon>Magnoliopsida</taxon>
        <taxon>eudicotyledons</taxon>
        <taxon>Gunneridae</taxon>
        <taxon>Pentapetalae</taxon>
        <taxon>rosids</taxon>
        <taxon>fabids</taxon>
        <taxon>Malpighiales</taxon>
        <taxon>Salicaceae</taxon>
        <taxon>Saliceae</taxon>
        <taxon>Salix</taxon>
    </lineage>
</organism>
<reference evidence="1" key="2">
    <citation type="journal article" date="2023" name="Int. J. Mol. Sci.">
        <title>De Novo Assembly and Annotation of 11 Diverse Shrub Willow (Salix) Genomes Reveals Novel Gene Organization in Sex-Linked Regions.</title>
        <authorList>
            <person name="Hyden B."/>
            <person name="Feng K."/>
            <person name="Yates T.B."/>
            <person name="Jawdy S."/>
            <person name="Cereghino C."/>
            <person name="Smart L.B."/>
            <person name="Muchero W."/>
        </authorList>
    </citation>
    <scope>NUCLEOTIDE SEQUENCE</scope>
    <source>
        <tissue evidence="1">Shoot tip</tissue>
    </source>
</reference>
<sequence length="108" mass="11840">MLAHFSEPTCPNGEFSSTDSHRLIPGTGTGTKYSVEAACCLLPVACCKRHGLPFFLKGHPVTSCRKNPQIMSISVCHTFSSFVSSVIKNEPISSIHQWTRFGRLSGQR</sequence>
<keyword evidence="2" id="KW-1185">Reference proteome</keyword>
<name>A0A9Q0TRJ3_9ROSI</name>
<dbReference type="AlphaFoldDB" id="A0A9Q0TRJ3"/>
<reference evidence="1" key="1">
    <citation type="submission" date="2022-11" db="EMBL/GenBank/DDBJ databases">
        <authorList>
            <person name="Hyden B.L."/>
            <person name="Feng K."/>
            <person name="Yates T."/>
            <person name="Jawdy S."/>
            <person name="Smart L.B."/>
            <person name="Muchero W."/>
        </authorList>
    </citation>
    <scope>NUCLEOTIDE SEQUENCE</scope>
    <source>
        <tissue evidence="1">Shoot tip</tissue>
    </source>
</reference>
<gene>
    <name evidence="1" type="ORF">OIU74_009073</name>
</gene>
<protein>
    <submittedName>
        <fullName evidence="1">Uncharacterized protein</fullName>
    </submittedName>
</protein>
<comment type="caution">
    <text evidence="1">The sequence shown here is derived from an EMBL/GenBank/DDBJ whole genome shotgun (WGS) entry which is preliminary data.</text>
</comment>
<evidence type="ECO:0000313" key="2">
    <source>
        <dbReference type="Proteomes" id="UP001151752"/>
    </source>
</evidence>
<dbReference type="Proteomes" id="UP001151752">
    <property type="component" value="Chromosome 9"/>
</dbReference>
<evidence type="ECO:0000313" key="1">
    <source>
        <dbReference type="EMBL" id="KAJ6716465.1"/>
    </source>
</evidence>